<organism evidence="2 3">
    <name type="scientific">Chlamydomonas eustigma</name>
    <dbReference type="NCBI Taxonomy" id="1157962"/>
    <lineage>
        <taxon>Eukaryota</taxon>
        <taxon>Viridiplantae</taxon>
        <taxon>Chlorophyta</taxon>
        <taxon>core chlorophytes</taxon>
        <taxon>Chlorophyceae</taxon>
        <taxon>CS clade</taxon>
        <taxon>Chlamydomonadales</taxon>
        <taxon>Chlamydomonadaceae</taxon>
        <taxon>Chlamydomonas</taxon>
    </lineage>
</organism>
<feature type="chain" id="PRO_5013349773" evidence="1">
    <location>
        <begin position="22"/>
        <end position="363"/>
    </location>
</feature>
<dbReference type="InterPro" id="IPR029058">
    <property type="entry name" value="AB_hydrolase_fold"/>
</dbReference>
<dbReference type="Proteomes" id="UP000232323">
    <property type="component" value="Unassembled WGS sequence"/>
</dbReference>
<dbReference type="Gene3D" id="3.40.50.1820">
    <property type="entry name" value="alpha/beta hydrolase"/>
    <property type="match status" value="1"/>
</dbReference>
<evidence type="ECO:0000313" key="2">
    <source>
        <dbReference type="EMBL" id="GAX78849.1"/>
    </source>
</evidence>
<evidence type="ECO:0000256" key="1">
    <source>
        <dbReference type="SAM" id="SignalP"/>
    </source>
</evidence>
<dbReference type="OrthoDB" id="10022521at2759"/>
<protein>
    <submittedName>
        <fullName evidence="2">Uncharacterized protein</fullName>
    </submittedName>
</protein>
<keyword evidence="1" id="KW-0732">Signal</keyword>
<comment type="caution">
    <text evidence="2">The sequence shown here is derived from an EMBL/GenBank/DDBJ whole genome shotgun (WGS) entry which is preliminary data.</text>
</comment>
<feature type="signal peptide" evidence="1">
    <location>
        <begin position="1"/>
        <end position="21"/>
    </location>
</feature>
<evidence type="ECO:0000313" key="3">
    <source>
        <dbReference type="Proteomes" id="UP000232323"/>
    </source>
</evidence>
<keyword evidence="3" id="KW-1185">Reference proteome</keyword>
<reference evidence="2 3" key="1">
    <citation type="submission" date="2017-08" db="EMBL/GenBank/DDBJ databases">
        <title>Acidophilic green algal genome provides insights into adaptation to an acidic environment.</title>
        <authorList>
            <person name="Hirooka S."/>
            <person name="Hirose Y."/>
            <person name="Kanesaki Y."/>
            <person name="Higuchi S."/>
            <person name="Fujiwara T."/>
            <person name="Onuma R."/>
            <person name="Era A."/>
            <person name="Ohbayashi R."/>
            <person name="Uzuka A."/>
            <person name="Nozaki H."/>
            <person name="Yoshikawa H."/>
            <person name="Miyagishima S.Y."/>
        </authorList>
    </citation>
    <scope>NUCLEOTIDE SEQUENCE [LARGE SCALE GENOMIC DNA]</scope>
    <source>
        <strain evidence="2 3">NIES-2499</strain>
    </source>
</reference>
<accession>A0A250X7F6</accession>
<dbReference type="EMBL" id="BEGY01000036">
    <property type="protein sequence ID" value="GAX78849.1"/>
    <property type="molecule type" value="Genomic_DNA"/>
</dbReference>
<dbReference type="PANTHER" id="PTHR35128">
    <property type="entry name" value="SECRETION-REGULATING GUANINE NUCLEOTIDE EXCHANGE FACTOR"/>
    <property type="match status" value="1"/>
</dbReference>
<gene>
    <name evidence="2" type="ORF">CEUSTIGMA_g6287.t1</name>
</gene>
<dbReference type="AlphaFoldDB" id="A0A250X7F6"/>
<name>A0A250X7F6_9CHLO</name>
<dbReference type="SUPFAM" id="SSF53474">
    <property type="entry name" value="alpha/beta-Hydrolases"/>
    <property type="match status" value="1"/>
</dbReference>
<dbReference type="PANTHER" id="PTHR35128:SF1">
    <property type="entry name" value="SECRETION-REGULATING GUANINE NUCLEOTIDE EXCHANGE FACTOR"/>
    <property type="match status" value="1"/>
</dbReference>
<sequence>MQKHLYTCFAFLIFLAIGLLSRENRRHEQLPTATGANTVPLQRTDSFSTSTPQYEVINGTEVVWEVPSKPKFVLFVAHGCNHGAVDFWPKSEACPLCQGLPIEMNITRHALARGYAVVAVSSAARDTHRCWNLPHMHRPDYPNDTENVKRVFDVLFPRAGLLGLPVFALGASSGGGFVMALGGEIPLAGICSQIMGLPMKLMQIVLETSKRRGLKYPPTILMHMPRDNDIALLVQENVLALKEHGTVVKVIQVTASPLTPSFLGEVVGSEINAPLSTLIFGEFRSSGIIGNDGMLKEDPRMTDWRAIVMNLNGTSHLRLQPDSSPLSEILNVLYAKHEIVSWHTMETLQIFEENEASSTSIAN</sequence>
<proteinExistence type="predicted"/>